<evidence type="ECO:0000256" key="2">
    <source>
        <dbReference type="ARBA" id="ARBA00007749"/>
    </source>
</evidence>
<dbReference type="InterPro" id="IPR051013">
    <property type="entry name" value="MBL_superfamily_lactonases"/>
</dbReference>
<keyword evidence="4" id="KW-0378">Hydrolase</keyword>
<keyword evidence="5" id="KW-0862">Zinc</keyword>
<dbReference type="Gene3D" id="3.60.15.10">
    <property type="entry name" value="Ribonuclease Z/Hydroxyacylglutathione hydrolase-like"/>
    <property type="match status" value="1"/>
</dbReference>
<organism evidence="6 7">
    <name type="scientific">Pendulispora rubella</name>
    <dbReference type="NCBI Taxonomy" id="2741070"/>
    <lineage>
        <taxon>Bacteria</taxon>
        <taxon>Pseudomonadati</taxon>
        <taxon>Myxococcota</taxon>
        <taxon>Myxococcia</taxon>
        <taxon>Myxococcales</taxon>
        <taxon>Sorangiineae</taxon>
        <taxon>Pendulisporaceae</taxon>
        <taxon>Pendulispora</taxon>
    </lineage>
</organism>
<evidence type="ECO:0000313" key="7">
    <source>
        <dbReference type="Proteomes" id="UP001374803"/>
    </source>
</evidence>
<sequence length="368" mass="41182">MITSSLLKDVTPIHDFDTPRAEPLQGRRFRAVRTAAERVRDRFAAGPRVVCARTINQTTLPYPTKYAFYSAAFSPAPFVTLTHRCVLVQFMQRGSLKNLLFNPTDIIAARRAPYFARLVERFRVVEPLLSKQWDSVPYVLASMGLRAADIDYVAFDHFHTQDLRGLLGTRDGRRQALYPNAVLLAPRVEWDDWDELHPLQRAFFVPDGKEGVREDRVAFLDGDLSLGDGVMLLRTPGHTSGNQTLFLNTDSGVWGISENGTSADNWSPLESKIAGLASACRNQDLDVILNSNTPESAADQYTSMILERTIVDRVKRAPSFVQMFPSSEVTPSLLAPGLNPTILHGEIRSGEFTKPEARVPQRETEIRV</sequence>
<dbReference type="SUPFAM" id="SSF56281">
    <property type="entry name" value="Metallo-hydrolase/oxidoreductase"/>
    <property type="match status" value="1"/>
</dbReference>
<keyword evidence="7" id="KW-1185">Reference proteome</keyword>
<dbReference type="PANTHER" id="PTHR42978:SF7">
    <property type="entry name" value="METALLO-HYDROLASE RV2300C-RELATED"/>
    <property type="match status" value="1"/>
</dbReference>
<accession>A0ABZ2LDI7</accession>
<name>A0ABZ2LDI7_9BACT</name>
<comment type="cofactor">
    <cofactor evidence="1">
        <name>Zn(2+)</name>
        <dbReference type="ChEBI" id="CHEBI:29105"/>
    </cofactor>
</comment>
<evidence type="ECO:0000256" key="5">
    <source>
        <dbReference type="ARBA" id="ARBA00022833"/>
    </source>
</evidence>
<dbReference type="RefSeq" id="WP_394837649.1">
    <property type="nucleotide sequence ID" value="NZ_CP089929.1"/>
</dbReference>
<evidence type="ECO:0008006" key="8">
    <source>
        <dbReference type="Google" id="ProtNLM"/>
    </source>
</evidence>
<dbReference type="PANTHER" id="PTHR42978">
    <property type="entry name" value="QUORUM-QUENCHING LACTONASE YTNP-RELATED-RELATED"/>
    <property type="match status" value="1"/>
</dbReference>
<gene>
    <name evidence="6" type="ORF">LVJ94_12140</name>
</gene>
<evidence type="ECO:0000256" key="1">
    <source>
        <dbReference type="ARBA" id="ARBA00001947"/>
    </source>
</evidence>
<keyword evidence="3" id="KW-0479">Metal-binding</keyword>
<evidence type="ECO:0000313" key="6">
    <source>
        <dbReference type="EMBL" id="WXB07978.1"/>
    </source>
</evidence>
<dbReference type="InterPro" id="IPR036866">
    <property type="entry name" value="RibonucZ/Hydroxyglut_hydro"/>
</dbReference>
<reference evidence="6" key="1">
    <citation type="submission" date="2021-12" db="EMBL/GenBank/DDBJ databases">
        <title>Discovery of the Pendulisporaceae a myxobacterial family with distinct sporulation behavior and unique specialized metabolism.</title>
        <authorList>
            <person name="Garcia R."/>
            <person name="Popoff A."/>
            <person name="Bader C.D."/>
            <person name="Loehr J."/>
            <person name="Walesch S."/>
            <person name="Walt C."/>
            <person name="Boldt J."/>
            <person name="Bunk B."/>
            <person name="Haeckl F.J.F.P.J."/>
            <person name="Gunesch A.P."/>
            <person name="Birkelbach J."/>
            <person name="Nuebel U."/>
            <person name="Pietschmann T."/>
            <person name="Bach T."/>
            <person name="Mueller R."/>
        </authorList>
    </citation>
    <scope>NUCLEOTIDE SEQUENCE</scope>
    <source>
        <strain evidence="6">MSr11367</strain>
    </source>
</reference>
<evidence type="ECO:0000256" key="3">
    <source>
        <dbReference type="ARBA" id="ARBA00022723"/>
    </source>
</evidence>
<dbReference type="EMBL" id="CP089983">
    <property type="protein sequence ID" value="WXB07978.1"/>
    <property type="molecule type" value="Genomic_DNA"/>
</dbReference>
<protein>
    <recommendedName>
        <fullName evidence="8">Metallo-beta-lactamase domain-containing protein</fullName>
    </recommendedName>
</protein>
<dbReference type="Proteomes" id="UP001374803">
    <property type="component" value="Chromosome"/>
</dbReference>
<proteinExistence type="inferred from homology"/>
<evidence type="ECO:0000256" key="4">
    <source>
        <dbReference type="ARBA" id="ARBA00022801"/>
    </source>
</evidence>
<comment type="similarity">
    <text evidence="2">Belongs to the metallo-beta-lactamase superfamily.</text>
</comment>